<dbReference type="GO" id="GO:0043565">
    <property type="term" value="F:sequence-specific DNA binding"/>
    <property type="evidence" value="ECO:0007669"/>
    <property type="project" value="InterPro"/>
</dbReference>
<dbReference type="InterPro" id="IPR000536">
    <property type="entry name" value="Nucl_hrmn_rcpt_lig-bd"/>
</dbReference>
<evidence type="ECO:0000313" key="12">
    <source>
        <dbReference type="Proteomes" id="UP000580250"/>
    </source>
</evidence>
<dbReference type="SUPFAM" id="SSF57716">
    <property type="entry name" value="Glucocorticoid receptor-like (DNA-binding domain)"/>
    <property type="match status" value="1"/>
</dbReference>
<evidence type="ECO:0000256" key="8">
    <source>
        <dbReference type="ARBA" id="ARBA00023170"/>
    </source>
</evidence>
<keyword evidence="6" id="KW-0238">DNA-binding</keyword>
<dbReference type="Gene3D" id="3.30.50.10">
    <property type="entry name" value="Erythroid Transcription Factor GATA-1, subunit A"/>
    <property type="match status" value="1"/>
</dbReference>
<dbReference type="InterPro" id="IPR013088">
    <property type="entry name" value="Znf_NHR/GATA"/>
</dbReference>
<evidence type="ECO:0000256" key="1">
    <source>
        <dbReference type="ARBA" id="ARBA00005993"/>
    </source>
</evidence>
<evidence type="ECO:0000256" key="7">
    <source>
        <dbReference type="ARBA" id="ARBA00023163"/>
    </source>
</evidence>
<name>A0A6V7TN19_MELEN</name>
<keyword evidence="8" id="KW-0675">Receptor</keyword>
<dbReference type="GO" id="GO:0003700">
    <property type="term" value="F:DNA-binding transcription factor activity"/>
    <property type="evidence" value="ECO:0007669"/>
    <property type="project" value="InterPro"/>
</dbReference>
<comment type="caution">
    <text evidence="11">The sequence shown here is derived from an EMBL/GenBank/DDBJ whole genome shotgun (WGS) entry which is preliminary data.</text>
</comment>
<dbReference type="InterPro" id="IPR035500">
    <property type="entry name" value="NHR-like_dom_sf"/>
</dbReference>
<dbReference type="GO" id="GO:0008270">
    <property type="term" value="F:zinc ion binding"/>
    <property type="evidence" value="ECO:0007669"/>
    <property type="project" value="UniProtKB-KW"/>
</dbReference>
<keyword evidence="9" id="KW-0539">Nucleus</keyword>
<proteinExistence type="inferred from homology"/>
<dbReference type="PANTHER" id="PTHR24083">
    <property type="entry name" value="NUCLEAR HORMONE RECEPTOR"/>
    <property type="match status" value="1"/>
</dbReference>
<evidence type="ECO:0000256" key="3">
    <source>
        <dbReference type="ARBA" id="ARBA00022771"/>
    </source>
</evidence>
<organism evidence="11 12">
    <name type="scientific">Meloidogyne enterolobii</name>
    <name type="common">Root-knot nematode worm</name>
    <name type="synonym">Meloidogyne mayaguensis</name>
    <dbReference type="NCBI Taxonomy" id="390850"/>
    <lineage>
        <taxon>Eukaryota</taxon>
        <taxon>Metazoa</taxon>
        <taxon>Ecdysozoa</taxon>
        <taxon>Nematoda</taxon>
        <taxon>Chromadorea</taxon>
        <taxon>Rhabditida</taxon>
        <taxon>Tylenchina</taxon>
        <taxon>Tylenchomorpha</taxon>
        <taxon>Tylenchoidea</taxon>
        <taxon>Meloidogynidae</taxon>
        <taxon>Meloidogyninae</taxon>
        <taxon>Meloidogyne</taxon>
    </lineage>
</organism>
<reference evidence="11 12" key="1">
    <citation type="submission" date="2020-08" db="EMBL/GenBank/DDBJ databases">
        <authorList>
            <person name="Koutsovoulos G."/>
            <person name="Danchin GJ E."/>
        </authorList>
    </citation>
    <scope>NUCLEOTIDE SEQUENCE [LARGE SCALE GENOMIC DNA]</scope>
</reference>
<dbReference type="PROSITE" id="PS00031">
    <property type="entry name" value="NUCLEAR_REC_DBD_1"/>
    <property type="match status" value="1"/>
</dbReference>
<dbReference type="AlphaFoldDB" id="A0A6V7TN19"/>
<dbReference type="Proteomes" id="UP000580250">
    <property type="component" value="Unassembled WGS sequence"/>
</dbReference>
<dbReference type="SMART" id="SM00399">
    <property type="entry name" value="ZnF_C4"/>
    <property type="match status" value="1"/>
</dbReference>
<feature type="domain" description="Nuclear receptor" evidence="10">
    <location>
        <begin position="6"/>
        <end position="87"/>
    </location>
</feature>
<dbReference type="InterPro" id="IPR001628">
    <property type="entry name" value="Znf_hrmn_rcpt"/>
</dbReference>
<dbReference type="PROSITE" id="PS51030">
    <property type="entry name" value="NUCLEAR_REC_DBD_2"/>
    <property type="match status" value="1"/>
</dbReference>
<evidence type="ECO:0000313" key="11">
    <source>
        <dbReference type="EMBL" id="CAD2128633.1"/>
    </source>
</evidence>
<protein>
    <recommendedName>
        <fullName evidence="10">Nuclear receptor domain-containing protein</fullName>
    </recommendedName>
</protein>
<evidence type="ECO:0000256" key="6">
    <source>
        <dbReference type="ARBA" id="ARBA00023125"/>
    </source>
</evidence>
<sequence>MQRNFIKKCKVCGAKENVYYHYGVCTCRACGAFFRRYLENKNEWKYKKCKCSKKIKDENSQPDLTKCKKHRLDKCVSAGMKRLVVGYIRQDIHNEMMEEQKNEINILNPPIVHETKKDMSLINSILPIIEAKKRIMHAFTDLDDIFLCGPILFEEIILSNFNIFRLVDNFSPNPTPIPFDEVNSWESSAQNKLFKSRVQKCFLVDRLLCFSIANSMPVFEKLTISDKIAHLRNISYVFTSFTRTYLAWELGSETWIRKNNYMPALAIMKHTVNDNKMIKWTNFAYTKSVVHFKRAALSEIEFALLIAIIFTKSNAKDMSAEGKELLYSESAKYTKILLRYNQRRLGLTEGAQRLAECSRLISRCIENEYTLRLMLSHQRQYYSMNVNYFKCSNFMEKFLERSD</sequence>
<evidence type="ECO:0000259" key="10">
    <source>
        <dbReference type="PROSITE" id="PS51030"/>
    </source>
</evidence>
<evidence type="ECO:0000256" key="4">
    <source>
        <dbReference type="ARBA" id="ARBA00022833"/>
    </source>
</evidence>
<evidence type="ECO:0000256" key="2">
    <source>
        <dbReference type="ARBA" id="ARBA00022723"/>
    </source>
</evidence>
<dbReference type="SUPFAM" id="SSF48508">
    <property type="entry name" value="Nuclear receptor ligand-binding domain"/>
    <property type="match status" value="1"/>
</dbReference>
<keyword evidence="7" id="KW-0804">Transcription</keyword>
<dbReference type="Pfam" id="PF00104">
    <property type="entry name" value="Hormone_recep"/>
    <property type="match status" value="1"/>
</dbReference>
<accession>A0A6V7TN19</accession>
<dbReference type="InterPro" id="IPR050274">
    <property type="entry name" value="Nuclear_hormone_rcpt_NR2"/>
</dbReference>
<evidence type="ECO:0000256" key="9">
    <source>
        <dbReference type="ARBA" id="ARBA00023242"/>
    </source>
</evidence>
<keyword evidence="5" id="KW-0805">Transcription regulation</keyword>
<dbReference type="OrthoDB" id="9996608at2759"/>
<gene>
    <name evidence="11" type="ORF">MENT_LOCUS2315</name>
</gene>
<dbReference type="Pfam" id="PF00105">
    <property type="entry name" value="zf-C4"/>
    <property type="match status" value="1"/>
</dbReference>
<evidence type="ECO:0000256" key="5">
    <source>
        <dbReference type="ARBA" id="ARBA00023015"/>
    </source>
</evidence>
<keyword evidence="4" id="KW-0862">Zinc</keyword>
<dbReference type="EMBL" id="CAJEWN010000007">
    <property type="protein sequence ID" value="CAD2128633.1"/>
    <property type="molecule type" value="Genomic_DNA"/>
</dbReference>
<keyword evidence="2" id="KW-0479">Metal-binding</keyword>
<dbReference type="Gene3D" id="1.10.565.10">
    <property type="entry name" value="Retinoid X Receptor"/>
    <property type="match status" value="1"/>
</dbReference>
<comment type="similarity">
    <text evidence="1">Belongs to the nuclear hormone receptor family.</text>
</comment>
<keyword evidence="3" id="KW-0863">Zinc-finger</keyword>